<dbReference type="GO" id="GO:0016879">
    <property type="term" value="F:ligase activity, forming carbon-nitrogen bonds"/>
    <property type="evidence" value="ECO:0007669"/>
    <property type="project" value="UniProtKB-UniRule"/>
</dbReference>
<comment type="caution">
    <text evidence="2">Lacks conserved residue(s) required for the propagation of feature annotation.</text>
</comment>
<sequence length="451" mass="51349">MKIGGIIAEYNPFHNGHKYQIDKYKEDEGISHIVVAMSGNFVQRGGPAIVDKFSRAEMAIRNGADLVIEIPAYFSTQTAELYARGAILSLDSLKCLDSICFGSEEGSTKRLKEVAKILSGVKGNYEKDLSIFLAEKLAFPIAREKAIKKNLALEIADKNDFLKLSNNILGIEYLKELIRLDSSMEAVTIKRVAVDHRSTVAKGDFSSASSIRSSIIYYKDYLELINKKKSLTKYLSIDEDINDNYNHIITDMIDSVEKYLPVFSCNKIIDNIKKNLIPVDGADFYGEICYSILREENCLDKYFEVQNGLEYSIRKQAILSSGFEELISNLTSKNYSSSKIRRSIFNILLGIKKEDMDEIKEIKSIPYIRVLAFNKKGTEILKEIKNKSNSILINSPAKTRKIKEYSENPIFKKMFDFDILSSNIYYQNYYKNNRELLSKGEPDFIAQCSFL</sequence>
<protein>
    <recommendedName>
        <fullName evidence="2">tRNA(Met) cytidine acetate ligase</fullName>
        <ecNumber evidence="2">6.3.4.-</ecNumber>
    </recommendedName>
</protein>
<dbReference type="PANTHER" id="PTHR37825">
    <property type="entry name" value="TRNA(MET) CYTIDINE ACETATE LIGASE"/>
    <property type="match status" value="1"/>
</dbReference>
<evidence type="ECO:0000256" key="2">
    <source>
        <dbReference type="HAMAP-Rule" id="MF_01539"/>
    </source>
</evidence>
<organism evidence="3 4">
    <name type="scientific">Peptostreptococcus russellii</name>
    <dbReference type="NCBI Taxonomy" id="215200"/>
    <lineage>
        <taxon>Bacteria</taxon>
        <taxon>Bacillati</taxon>
        <taxon>Bacillota</taxon>
        <taxon>Clostridia</taxon>
        <taxon>Peptostreptococcales</taxon>
        <taxon>Peptostreptococcaceae</taxon>
        <taxon>Peptostreptococcus</taxon>
    </lineage>
</organism>
<comment type="subcellular location">
    <subcellularLocation>
        <location evidence="2">Cytoplasm</location>
    </subcellularLocation>
</comment>
<dbReference type="InterPro" id="IPR014729">
    <property type="entry name" value="Rossmann-like_a/b/a_fold"/>
</dbReference>
<comment type="catalytic activity">
    <reaction evidence="2">
        <text>cytidine(34) in elongator tRNA(Met) + acetate + ATP = N(4)-acetylcytidine(34) in elongator tRNA(Met) + AMP + diphosphate</text>
        <dbReference type="Rhea" id="RHEA:58144"/>
        <dbReference type="Rhea" id="RHEA-COMP:10693"/>
        <dbReference type="Rhea" id="RHEA-COMP:10694"/>
        <dbReference type="ChEBI" id="CHEBI:30089"/>
        <dbReference type="ChEBI" id="CHEBI:30616"/>
        <dbReference type="ChEBI" id="CHEBI:33019"/>
        <dbReference type="ChEBI" id="CHEBI:74900"/>
        <dbReference type="ChEBI" id="CHEBI:82748"/>
        <dbReference type="ChEBI" id="CHEBI:456215"/>
    </reaction>
</comment>
<dbReference type="SUPFAM" id="SSF52374">
    <property type="entry name" value="Nucleotidylyl transferase"/>
    <property type="match status" value="1"/>
</dbReference>
<dbReference type="InterPro" id="IPR008513">
    <property type="entry name" value="tRNA(Met)_cyd_acetate_ligase"/>
</dbReference>
<keyword evidence="2" id="KW-0436">Ligase</keyword>
<comment type="caution">
    <text evidence="3">The sequence shown here is derived from an EMBL/GenBank/DDBJ whole genome shotgun (WGS) entry which is preliminary data.</text>
</comment>
<comment type="similarity">
    <text evidence="2">Belongs to the TmcAL family.</text>
</comment>
<dbReference type="AlphaFoldDB" id="A0A2P7Q055"/>
<dbReference type="EC" id="6.3.4.-" evidence="2"/>
<keyword evidence="4" id="KW-1185">Reference proteome</keyword>
<feature type="binding site" evidence="2">
    <location>
        <position position="191"/>
    </location>
    <ligand>
        <name>ATP</name>
        <dbReference type="ChEBI" id="CHEBI:30616"/>
    </ligand>
</feature>
<evidence type="ECO:0000256" key="1">
    <source>
        <dbReference type="ARBA" id="ARBA00022694"/>
    </source>
</evidence>
<dbReference type="Gene3D" id="3.40.50.620">
    <property type="entry name" value="HUPs"/>
    <property type="match status" value="1"/>
</dbReference>
<dbReference type="EMBL" id="JYGE01000004">
    <property type="protein sequence ID" value="PSJ31336.1"/>
    <property type="molecule type" value="Genomic_DNA"/>
</dbReference>
<gene>
    <name evidence="2" type="primary">tmcAL</name>
    <name evidence="3" type="ORF">UF10_05260</name>
</gene>
<evidence type="ECO:0000313" key="4">
    <source>
        <dbReference type="Proteomes" id="UP000241434"/>
    </source>
</evidence>
<dbReference type="Pfam" id="PF05636">
    <property type="entry name" value="HIGH_NTase1"/>
    <property type="match status" value="1"/>
</dbReference>
<keyword evidence="2" id="KW-0963">Cytoplasm</keyword>
<comment type="function">
    <text evidence="2">Catalyzes the formation of N(4)-acetylcytidine (ac(4)C) at the wobble position of elongator tRNA(Met), using acetate and ATP as substrates. First activates an acetate ion to form acetyladenylate (Ac-AMP) and then transfers the acetyl group to tRNA to form ac(4)C34.</text>
</comment>
<keyword evidence="2" id="KW-0820">tRNA-binding</keyword>
<feature type="binding site" evidence="2">
    <location>
        <position position="166"/>
    </location>
    <ligand>
        <name>ATP</name>
        <dbReference type="ChEBI" id="CHEBI:30616"/>
    </ligand>
</feature>
<accession>A0A2P7Q055</accession>
<dbReference type="Proteomes" id="UP000241434">
    <property type="component" value="Unassembled WGS sequence"/>
</dbReference>
<keyword evidence="2" id="KW-0067">ATP-binding</keyword>
<keyword evidence="2" id="KW-0547">Nucleotide-binding</keyword>
<dbReference type="OrthoDB" id="9769796at2"/>
<dbReference type="GO" id="GO:0006400">
    <property type="term" value="P:tRNA modification"/>
    <property type="evidence" value="ECO:0007669"/>
    <property type="project" value="UniProtKB-UniRule"/>
</dbReference>
<name>A0A2P7Q055_9FIRM</name>
<dbReference type="GO" id="GO:0005737">
    <property type="term" value="C:cytoplasm"/>
    <property type="evidence" value="ECO:0007669"/>
    <property type="project" value="UniProtKB-SubCell"/>
</dbReference>
<dbReference type="RefSeq" id="WP_106776795.1">
    <property type="nucleotide sequence ID" value="NZ_JYGE01000004.1"/>
</dbReference>
<keyword evidence="2" id="KW-0694">RNA-binding</keyword>
<proteinExistence type="inferred from homology"/>
<dbReference type="HAMAP" id="MF_01539">
    <property type="entry name" value="TmcAL"/>
    <property type="match status" value="1"/>
</dbReference>
<dbReference type="PANTHER" id="PTHR37825:SF1">
    <property type="entry name" value="TRNA(MET) CYTIDINE ACETATE LIGASE"/>
    <property type="match status" value="1"/>
</dbReference>
<feature type="binding site" evidence="2">
    <location>
        <begin position="7"/>
        <end position="20"/>
    </location>
    <ligand>
        <name>ATP</name>
        <dbReference type="ChEBI" id="CHEBI:30616"/>
    </ligand>
</feature>
<keyword evidence="1 2" id="KW-0819">tRNA processing</keyword>
<evidence type="ECO:0000313" key="3">
    <source>
        <dbReference type="EMBL" id="PSJ31336.1"/>
    </source>
</evidence>
<feature type="binding site" evidence="2">
    <location>
        <position position="102"/>
    </location>
    <ligand>
        <name>ATP</name>
        <dbReference type="ChEBI" id="CHEBI:30616"/>
    </ligand>
</feature>
<reference evidence="3" key="1">
    <citation type="thesis" date="2015" institute="Rutgers" country="The State University of New Jersey, 14 College Farm Rd., New Brunswick, NJ, USA">
        <title>Ammonia toxicity in bacteria and its implications for treatment of and resource recovery from highly nitrogenous organic wastes.</title>
        <authorList>
            <person name="Luther A.K."/>
        </authorList>
    </citation>
    <scope>NUCLEOTIDE SEQUENCE</scope>
    <source>
        <strain evidence="3">RT-10B</strain>
    </source>
</reference>
<dbReference type="GO" id="GO:0005524">
    <property type="term" value="F:ATP binding"/>
    <property type="evidence" value="ECO:0007669"/>
    <property type="project" value="UniProtKB-KW"/>
</dbReference>
<dbReference type="GO" id="GO:0000049">
    <property type="term" value="F:tRNA binding"/>
    <property type="evidence" value="ECO:0007669"/>
    <property type="project" value="UniProtKB-KW"/>
</dbReference>